<sequence length="389" mass="41673">MGDGTSTSPLQGQWLPNTFVSLSYGPGIIEEKLRSCLPTPTSKAYIITGTSLATKTDVIKRIEAILTSTNHGGTFHGIKQHAQVAQLNQALHRVQQDPAVDTLISVGGGSPIDSAKTIIHHISEASGRVLSHIAIPTTLSAAECTDIGGTTMEDNLKTGIRHPDALPRHILYDPTAAAFTPITLFLSTGIRALDHAVELQYNADASWAPCQLLGLSAIKELFELLPKYKQDPGDNDTMTRLFLAAYSTLGFFGRAMKGSVGLSHTLGYSLGSPYSIPHGVTSCLTLGHVVKLKAQLNDADAAPIARILPYLGEQRSGDDVKDAQRVGDRILGLVKSLGLDTNLTAWGVSKDEVDTICSRAVGSWMPGEQRSAREEKELQMLRALVVGLF</sequence>
<keyword evidence="5" id="KW-1185">Reference proteome</keyword>
<accession>A0A9P9F9V1</accession>
<dbReference type="GO" id="GO:0046872">
    <property type="term" value="F:metal ion binding"/>
    <property type="evidence" value="ECO:0007669"/>
    <property type="project" value="InterPro"/>
</dbReference>
<dbReference type="SUPFAM" id="SSF56796">
    <property type="entry name" value="Dehydroquinate synthase-like"/>
    <property type="match status" value="1"/>
</dbReference>
<dbReference type="OrthoDB" id="339764at2759"/>
<dbReference type="GO" id="GO:0004022">
    <property type="term" value="F:alcohol dehydrogenase (NAD+) activity"/>
    <property type="evidence" value="ECO:0007669"/>
    <property type="project" value="TreeGrafter"/>
</dbReference>
<keyword evidence="1" id="KW-0560">Oxidoreductase</keyword>
<dbReference type="PROSITE" id="PS00060">
    <property type="entry name" value="ADH_IRON_2"/>
    <property type="match status" value="1"/>
</dbReference>
<dbReference type="Gene3D" id="1.20.1090.10">
    <property type="entry name" value="Dehydroquinate synthase-like - alpha domain"/>
    <property type="match status" value="1"/>
</dbReference>
<feature type="domain" description="Alcohol dehydrogenase iron-type/glycerol dehydrogenase GldA" evidence="2">
    <location>
        <begin position="25"/>
        <end position="174"/>
    </location>
</feature>
<proteinExistence type="predicted"/>
<gene>
    <name evidence="4" type="ORF">EDB81DRAFT_785804</name>
</gene>
<dbReference type="InterPro" id="IPR001670">
    <property type="entry name" value="ADH_Fe/GldA"/>
</dbReference>
<dbReference type="InterPro" id="IPR018211">
    <property type="entry name" value="ADH_Fe_CS"/>
</dbReference>
<organism evidence="4 5">
    <name type="scientific">Dactylonectria macrodidyma</name>
    <dbReference type="NCBI Taxonomy" id="307937"/>
    <lineage>
        <taxon>Eukaryota</taxon>
        <taxon>Fungi</taxon>
        <taxon>Dikarya</taxon>
        <taxon>Ascomycota</taxon>
        <taxon>Pezizomycotina</taxon>
        <taxon>Sordariomycetes</taxon>
        <taxon>Hypocreomycetidae</taxon>
        <taxon>Hypocreales</taxon>
        <taxon>Nectriaceae</taxon>
        <taxon>Dactylonectria</taxon>
    </lineage>
</organism>
<dbReference type="InterPro" id="IPR056798">
    <property type="entry name" value="ADH_Fe_C"/>
</dbReference>
<dbReference type="PANTHER" id="PTHR11496:SF97">
    <property type="entry name" value="ALCOHOL DEHYDROGENASE IRON-TYPE_GLYCEROL DEHYDROGENASE GLDA DOMAIN-CONTAINING PROTEIN"/>
    <property type="match status" value="1"/>
</dbReference>
<dbReference type="PANTHER" id="PTHR11496">
    <property type="entry name" value="ALCOHOL DEHYDROGENASE"/>
    <property type="match status" value="1"/>
</dbReference>
<dbReference type="GO" id="GO:0005739">
    <property type="term" value="C:mitochondrion"/>
    <property type="evidence" value="ECO:0007669"/>
    <property type="project" value="TreeGrafter"/>
</dbReference>
<comment type="caution">
    <text evidence="4">The sequence shown here is derived from an EMBL/GenBank/DDBJ whole genome shotgun (WGS) entry which is preliminary data.</text>
</comment>
<evidence type="ECO:0000259" key="3">
    <source>
        <dbReference type="Pfam" id="PF25137"/>
    </source>
</evidence>
<evidence type="ECO:0000259" key="2">
    <source>
        <dbReference type="Pfam" id="PF00465"/>
    </source>
</evidence>
<evidence type="ECO:0000313" key="4">
    <source>
        <dbReference type="EMBL" id="KAH7155951.1"/>
    </source>
</evidence>
<evidence type="ECO:0000256" key="1">
    <source>
        <dbReference type="ARBA" id="ARBA00023002"/>
    </source>
</evidence>
<dbReference type="EMBL" id="JAGMUV010000005">
    <property type="protein sequence ID" value="KAH7155951.1"/>
    <property type="molecule type" value="Genomic_DNA"/>
</dbReference>
<name>A0A9P9F9V1_9HYPO</name>
<dbReference type="InterPro" id="IPR039697">
    <property type="entry name" value="Alcohol_dehydrogenase_Fe"/>
</dbReference>
<reference evidence="4" key="1">
    <citation type="journal article" date="2021" name="Nat. Commun.">
        <title>Genetic determinants of endophytism in the Arabidopsis root mycobiome.</title>
        <authorList>
            <person name="Mesny F."/>
            <person name="Miyauchi S."/>
            <person name="Thiergart T."/>
            <person name="Pickel B."/>
            <person name="Atanasova L."/>
            <person name="Karlsson M."/>
            <person name="Huettel B."/>
            <person name="Barry K.W."/>
            <person name="Haridas S."/>
            <person name="Chen C."/>
            <person name="Bauer D."/>
            <person name="Andreopoulos W."/>
            <person name="Pangilinan J."/>
            <person name="LaButti K."/>
            <person name="Riley R."/>
            <person name="Lipzen A."/>
            <person name="Clum A."/>
            <person name="Drula E."/>
            <person name="Henrissat B."/>
            <person name="Kohler A."/>
            <person name="Grigoriev I.V."/>
            <person name="Martin F.M."/>
            <person name="Hacquard S."/>
        </authorList>
    </citation>
    <scope>NUCLEOTIDE SEQUENCE</scope>
    <source>
        <strain evidence="4">MPI-CAGE-AT-0147</strain>
    </source>
</reference>
<evidence type="ECO:0000313" key="5">
    <source>
        <dbReference type="Proteomes" id="UP000738349"/>
    </source>
</evidence>
<dbReference type="Proteomes" id="UP000738349">
    <property type="component" value="Unassembled WGS sequence"/>
</dbReference>
<dbReference type="Pfam" id="PF25137">
    <property type="entry name" value="ADH_Fe_C"/>
    <property type="match status" value="1"/>
</dbReference>
<dbReference type="CDD" id="cd08192">
    <property type="entry name" value="MAR-like"/>
    <property type="match status" value="1"/>
</dbReference>
<feature type="domain" description="Fe-containing alcohol dehydrogenase-like C-terminal" evidence="3">
    <location>
        <begin position="187"/>
        <end position="383"/>
    </location>
</feature>
<dbReference type="Gene3D" id="3.40.50.1970">
    <property type="match status" value="1"/>
</dbReference>
<protein>
    <submittedName>
        <fullName evidence="4">Maleylacetate reductase</fullName>
    </submittedName>
</protein>
<dbReference type="Pfam" id="PF00465">
    <property type="entry name" value="Fe-ADH"/>
    <property type="match status" value="1"/>
</dbReference>
<dbReference type="AlphaFoldDB" id="A0A9P9F9V1"/>